<proteinExistence type="predicted"/>
<dbReference type="Gene3D" id="3.40.50.2300">
    <property type="match status" value="2"/>
</dbReference>
<dbReference type="SUPFAM" id="SSF141868">
    <property type="entry name" value="EAL domain-like"/>
    <property type="match status" value="1"/>
</dbReference>
<organism evidence="4 5">
    <name type="scientific">Spongiibacter thalassae</name>
    <dbReference type="NCBI Taxonomy" id="2721624"/>
    <lineage>
        <taxon>Bacteria</taxon>
        <taxon>Pseudomonadati</taxon>
        <taxon>Pseudomonadota</taxon>
        <taxon>Gammaproteobacteria</taxon>
        <taxon>Cellvibrionales</taxon>
        <taxon>Spongiibacteraceae</taxon>
        <taxon>Spongiibacter</taxon>
    </lineage>
</organism>
<dbReference type="InterPro" id="IPR011006">
    <property type="entry name" value="CheY-like_superfamily"/>
</dbReference>
<dbReference type="Gene3D" id="3.20.20.450">
    <property type="entry name" value="EAL domain"/>
    <property type="match status" value="1"/>
</dbReference>
<dbReference type="InterPro" id="IPR035919">
    <property type="entry name" value="EAL_sf"/>
</dbReference>
<sequence length="650" mass="71521">MNDYNITVLVVDDDEVQHQVLKQMLEVIGVSNVLLANSGPEAISVLNKSDSVIDVLVLDLSMPGVDGMELVRLIAEAHASPAIIIVSAQAYPILLGVGELVRSHGLEFLGAVQKPATAIQLRAMLKKYQRGEPSASPSDLTSITREEIEFGLEHHYFIPFFQPKIDLGTMQVNGFEILARYAHPQHGIRPPAIFIEATESLKLMTKMTWSILSQAMQRLLSWGEVGQHLSLSFNASHSSLADTHYCAELFALAAKYNFPLNRLTIEVTENLAMTDTSRCLESLNRLRVNGVGLSIDDFGAANSSLQELSRVPYSEIKIDRSLINGAAHQPRLQAILKPTVEITRGLGVTSVAGGVETLQDFNYVKSIGCELAQGYYFAKPMPMNETLTWLKQWNEDYRRTIDSATKRKQIEAAEAIAELPASIAGKNILIVDSDKSSLMTMQRMLNNLGFDNIHRGVDSASALKLLASEAIDLLITDHNISGESGLEVLKKIRVGDSRATRLLPVILVTAASNGYELKAALQLDVNGFIVKPLNPEITLRTIMQALAEMDIELDSVDSYRAVPTCLDEMARISSEETKRPVPSNTGVIMSLALSELRPGMILLSDVLTSRGAILLSRDTTLNQRFINRLAQMKEQLTTTEVKVRVNRPPN</sequence>
<feature type="modified residue" description="4-aspartylphosphate" evidence="1">
    <location>
        <position position="477"/>
    </location>
</feature>
<dbReference type="Pfam" id="PF00563">
    <property type="entry name" value="EAL"/>
    <property type="match status" value="1"/>
</dbReference>
<dbReference type="InterPro" id="IPR001789">
    <property type="entry name" value="Sig_transdc_resp-reg_receiver"/>
</dbReference>
<dbReference type="RefSeq" id="WP_168450208.1">
    <property type="nucleotide sequence ID" value="NZ_JAAWWK010000003.1"/>
</dbReference>
<protein>
    <submittedName>
        <fullName evidence="4">EAL domain-containing protein</fullName>
    </submittedName>
</protein>
<name>A0ABX1GET0_9GAMM</name>
<dbReference type="Proteomes" id="UP000765845">
    <property type="component" value="Unassembled WGS sequence"/>
</dbReference>
<feature type="modified residue" description="4-aspartylphosphate" evidence="1">
    <location>
        <position position="59"/>
    </location>
</feature>
<dbReference type="InterPro" id="IPR050706">
    <property type="entry name" value="Cyclic-di-GMP_PDE-like"/>
</dbReference>
<feature type="domain" description="Response regulatory" evidence="2">
    <location>
        <begin position="427"/>
        <end position="546"/>
    </location>
</feature>
<dbReference type="SUPFAM" id="SSF52172">
    <property type="entry name" value="CheY-like"/>
    <property type="match status" value="2"/>
</dbReference>
<accession>A0ABX1GET0</accession>
<dbReference type="InterPro" id="IPR001633">
    <property type="entry name" value="EAL_dom"/>
</dbReference>
<feature type="domain" description="EAL" evidence="3">
    <location>
        <begin position="141"/>
        <end position="394"/>
    </location>
</feature>
<evidence type="ECO:0000259" key="3">
    <source>
        <dbReference type="PROSITE" id="PS50883"/>
    </source>
</evidence>
<evidence type="ECO:0000313" key="4">
    <source>
        <dbReference type="EMBL" id="NKI17661.1"/>
    </source>
</evidence>
<dbReference type="Pfam" id="PF00072">
    <property type="entry name" value="Response_reg"/>
    <property type="match status" value="2"/>
</dbReference>
<evidence type="ECO:0000259" key="2">
    <source>
        <dbReference type="PROSITE" id="PS50110"/>
    </source>
</evidence>
<dbReference type="SMART" id="SM00448">
    <property type="entry name" value="REC"/>
    <property type="match status" value="2"/>
</dbReference>
<keyword evidence="1" id="KW-0597">Phosphoprotein</keyword>
<dbReference type="SMART" id="SM00052">
    <property type="entry name" value="EAL"/>
    <property type="match status" value="1"/>
</dbReference>
<feature type="domain" description="Response regulatory" evidence="2">
    <location>
        <begin position="7"/>
        <end position="129"/>
    </location>
</feature>
<dbReference type="PROSITE" id="PS50110">
    <property type="entry name" value="RESPONSE_REGULATORY"/>
    <property type="match status" value="2"/>
</dbReference>
<evidence type="ECO:0000313" key="5">
    <source>
        <dbReference type="Proteomes" id="UP000765845"/>
    </source>
</evidence>
<evidence type="ECO:0000256" key="1">
    <source>
        <dbReference type="PROSITE-ProRule" id="PRU00169"/>
    </source>
</evidence>
<keyword evidence="5" id="KW-1185">Reference proteome</keyword>
<dbReference type="PANTHER" id="PTHR33121:SF70">
    <property type="entry name" value="SIGNALING PROTEIN YKOW"/>
    <property type="match status" value="1"/>
</dbReference>
<gene>
    <name evidence="4" type="ORF">HCU74_09535</name>
</gene>
<dbReference type="CDD" id="cd01948">
    <property type="entry name" value="EAL"/>
    <property type="match status" value="1"/>
</dbReference>
<dbReference type="PANTHER" id="PTHR33121">
    <property type="entry name" value="CYCLIC DI-GMP PHOSPHODIESTERASE PDEF"/>
    <property type="match status" value="1"/>
</dbReference>
<comment type="caution">
    <text evidence="4">The sequence shown here is derived from an EMBL/GenBank/DDBJ whole genome shotgun (WGS) entry which is preliminary data.</text>
</comment>
<reference evidence="4 5" key="1">
    <citation type="submission" date="2020-04" db="EMBL/GenBank/DDBJ databases">
        <authorList>
            <person name="Yoon J."/>
        </authorList>
    </citation>
    <scope>NUCLEOTIDE SEQUENCE [LARGE SCALE GENOMIC DNA]</scope>
    <source>
        <strain evidence="4 5">KMU-166</strain>
    </source>
</reference>
<dbReference type="PROSITE" id="PS50883">
    <property type="entry name" value="EAL"/>
    <property type="match status" value="1"/>
</dbReference>
<dbReference type="EMBL" id="JAAWWK010000003">
    <property type="protein sequence ID" value="NKI17661.1"/>
    <property type="molecule type" value="Genomic_DNA"/>
</dbReference>